<gene>
    <name evidence="5" type="primary">PNG1_2</name>
    <name evidence="5" type="ORF">EC973_003640</name>
</gene>
<dbReference type="OrthoDB" id="2435509at2759"/>
<evidence type="ECO:0000313" key="5">
    <source>
        <dbReference type="EMBL" id="KAF7729906.1"/>
    </source>
</evidence>
<feature type="compositionally biased region" description="Low complexity" evidence="2">
    <location>
        <begin position="583"/>
        <end position="603"/>
    </location>
</feature>
<feature type="region of interest" description="Disordered" evidence="2">
    <location>
        <begin position="583"/>
        <end position="633"/>
    </location>
</feature>
<dbReference type="InterPro" id="IPR012349">
    <property type="entry name" value="Split_barrel_FMN-bd"/>
</dbReference>
<dbReference type="PANTHER" id="PTHR28243">
    <property type="entry name" value="AGL049CP"/>
    <property type="match status" value="1"/>
</dbReference>
<proteinExistence type="predicted"/>
<feature type="domain" description="DUF7137" evidence="4">
    <location>
        <begin position="662"/>
        <end position="789"/>
    </location>
</feature>
<dbReference type="Proteomes" id="UP000605846">
    <property type="component" value="Unassembled WGS sequence"/>
</dbReference>
<evidence type="ECO:0000313" key="6">
    <source>
        <dbReference type="Proteomes" id="UP000605846"/>
    </source>
</evidence>
<dbReference type="EMBL" id="JABAYA010000021">
    <property type="protein sequence ID" value="KAF7729906.1"/>
    <property type="molecule type" value="Genomic_DNA"/>
</dbReference>
<evidence type="ECO:0000259" key="4">
    <source>
        <dbReference type="Pfam" id="PF23585"/>
    </source>
</evidence>
<feature type="domain" description="Legume lectin" evidence="3">
    <location>
        <begin position="384"/>
        <end position="575"/>
    </location>
</feature>
<dbReference type="InterPro" id="IPR001220">
    <property type="entry name" value="Legume_lectin_dom"/>
</dbReference>
<organism evidence="5 6">
    <name type="scientific">Apophysomyces ossiformis</name>
    <dbReference type="NCBI Taxonomy" id="679940"/>
    <lineage>
        <taxon>Eukaryota</taxon>
        <taxon>Fungi</taxon>
        <taxon>Fungi incertae sedis</taxon>
        <taxon>Mucoromycota</taxon>
        <taxon>Mucoromycotina</taxon>
        <taxon>Mucoromycetes</taxon>
        <taxon>Mucorales</taxon>
        <taxon>Mucorineae</taxon>
        <taxon>Mucoraceae</taxon>
        <taxon>Apophysomyces</taxon>
    </lineage>
</organism>
<evidence type="ECO:0000256" key="2">
    <source>
        <dbReference type="SAM" id="MobiDB-lite"/>
    </source>
</evidence>
<dbReference type="GO" id="GO:0030246">
    <property type="term" value="F:carbohydrate binding"/>
    <property type="evidence" value="ECO:0007669"/>
    <property type="project" value="UniProtKB-KW"/>
</dbReference>
<dbReference type="InterPro" id="IPR013320">
    <property type="entry name" value="ConA-like_dom_sf"/>
</dbReference>
<name>A0A8H7ESU6_9FUNG</name>
<dbReference type="CDD" id="cd01951">
    <property type="entry name" value="lectin_L-type"/>
    <property type="match status" value="1"/>
</dbReference>
<protein>
    <submittedName>
        <fullName evidence="5">Peptide-N4-(N-acetyl-beta-glucosaminyl)asparagine amidase</fullName>
    </submittedName>
</protein>
<sequence length="792" mass="86832">MATSSSPTSPKSPTLLPEVPPPWYPLLKKSFSRNFSRNEDPVYVSMSNLKRSGEVSTHCLHFQAFLEDDSRFLEFLLAMNDNHLMGDVKSDRYAQICWIMPKSKESYKFKGKFYIASAPIQVTRFPPPKLPSSDLSSVDYWEMERVKQWKSLSNQARAMFTWPSSGEVPKSAPVSFTCQSLQYMVGSQPSDNDKTLQVVHDIAMDNFCLLIYKVTAVEHYNYEMFPPRRTPLLYSEGWKKKLTYCIAFSAEEVVDVTKRYSRGYNEVLNRRILVGETELAQCLTCMTIQNQDGLAEDRKLELRARRAHEETELEEACRRVHVNDEELLGRQSGSLEWRLLRGEYENSTTAVQELVAGYKKDILFSGATEGLRLLGTAKALSIADGRSCIRLTESLPSQCGGIYCKQGVELTAPSTKGFAVEFAFRISGVDGGAALGGADGFAFVMQAQGPDALGNGGCELGYGGIAKSLAIEFDTYNSSDRCADPSGNHISIQGRVPPSVNSAHHNFSLGHTSRIPLMASGEWIYVRIILLIERKSIQVALSQKPDQYLPVLTVEHVDLLQYLKNSSTAWLGFTAIQFELASASPTGGSPHPSPSATGAASPGPTNPPGGGQQQPGANGPSSQHPGTSLSGNATQVNATQSAAANGNPFAGKPTSASFSNDIPPAYLTWKKPIPNQTFPPLYKIGVSNITFEWTVDPQVLKVQPANLTVALANPQKQTYTAAVVPGTATEAYWDLAHLPPGSPLMVGYYTVWVYDQRGPKAFPSPGWLMPDSRLVVAMYSTEAYVGRTDCKF</sequence>
<dbReference type="SUPFAM" id="SSF54001">
    <property type="entry name" value="Cysteine proteinases"/>
    <property type="match status" value="1"/>
</dbReference>
<evidence type="ECO:0000259" key="3">
    <source>
        <dbReference type="Pfam" id="PF00139"/>
    </source>
</evidence>
<dbReference type="SUPFAM" id="SSF49899">
    <property type="entry name" value="Concanavalin A-like lectins/glucanases"/>
    <property type="match status" value="1"/>
</dbReference>
<dbReference type="Gene3D" id="2.30.110.10">
    <property type="entry name" value="Electron Transport, Fmn-binding Protein, Chain A"/>
    <property type="match status" value="1"/>
</dbReference>
<reference evidence="5" key="1">
    <citation type="submission" date="2020-01" db="EMBL/GenBank/DDBJ databases">
        <title>Genome Sequencing of Three Apophysomyces-Like Fungal Strains Confirms a Novel Fungal Genus in the Mucoromycota with divergent Burkholderia-like Endosymbiotic Bacteria.</title>
        <authorList>
            <person name="Stajich J.E."/>
            <person name="Macias A.M."/>
            <person name="Carter-House D."/>
            <person name="Lovett B."/>
            <person name="Kasson L.R."/>
            <person name="Berry K."/>
            <person name="Grigoriev I."/>
            <person name="Chang Y."/>
            <person name="Spatafora J."/>
            <person name="Kasson M.T."/>
        </authorList>
    </citation>
    <scope>NUCLEOTIDE SEQUENCE</scope>
    <source>
        <strain evidence="5">NRRL A-21654</strain>
    </source>
</reference>
<keyword evidence="1" id="KW-0430">Lectin</keyword>
<dbReference type="InterPro" id="IPR038765">
    <property type="entry name" value="Papain-like_cys_pep_sf"/>
</dbReference>
<dbReference type="AlphaFoldDB" id="A0A8H7ESU6"/>
<dbReference type="PANTHER" id="PTHR28243:SF1">
    <property type="entry name" value="PYRIDOXAMINE 5'-PHOSPHATE OXIDASE ALR4036 FAMILY FMN-BINDING DOMAIN-CONTAINING PROTEIN"/>
    <property type="match status" value="1"/>
</dbReference>
<feature type="compositionally biased region" description="Low complexity" evidence="2">
    <location>
        <begin position="614"/>
        <end position="623"/>
    </location>
</feature>
<feature type="compositionally biased region" description="Polar residues" evidence="2">
    <location>
        <begin position="624"/>
        <end position="633"/>
    </location>
</feature>
<dbReference type="Gene3D" id="2.60.120.200">
    <property type="match status" value="1"/>
</dbReference>
<dbReference type="Pfam" id="PF23585">
    <property type="entry name" value="DUF7137"/>
    <property type="match status" value="1"/>
</dbReference>
<accession>A0A8H7ESU6</accession>
<evidence type="ECO:0000256" key="1">
    <source>
        <dbReference type="ARBA" id="ARBA00022734"/>
    </source>
</evidence>
<comment type="caution">
    <text evidence="5">The sequence shown here is derived from an EMBL/GenBank/DDBJ whole genome shotgun (WGS) entry which is preliminary data.</text>
</comment>
<dbReference type="InterPro" id="IPR055561">
    <property type="entry name" value="DUF7137"/>
</dbReference>
<dbReference type="InterPro" id="IPR056573">
    <property type="entry name" value="Lectin_L-type_dom"/>
</dbReference>
<dbReference type="Pfam" id="PF00139">
    <property type="entry name" value="Lectin_legB"/>
    <property type="match status" value="1"/>
</dbReference>
<keyword evidence="6" id="KW-1185">Reference proteome</keyword>